<organism evidence="1 2">
    <name type="scientific">Bacillus salacetis</name>
    <dbReference type="NCBI Taxonomy" id="2315464"/>
    <lineage>
        <taxon>Bacteria</taxon>
        <taxon>Bacillati</taxon>
        <taxon>Bacillota</taxon>
        <taxon>Bacilli</taxon>
        <taxon>Bacillales</taxon>
        <taxon>Bacillaceae</taxon>
        <taxon>Bacillus</taxon>
    </lineage>
</organism>
<gene>
    <name evidence="1" type="ORF">D3H55_10610</name>
</gene>
<keyword evidence="2" id="KW-1185">Reference proteome</keyword>
<evidence type="ECO:0008006" key="3">
    <source>
        <dbReference type="Google" id="ProtNLM"/>
    </source>
</evidence>
<dbReference type="AlphaFoldDB" id="A0A3A1QZ21"/>
<sequence length="158" mass="17592">MKRLIFFTVIFFPVGCGPQMDSDGELAKQYLLDQGYDIESYEGNKDYSFTRAELGDIPHNSMWSVQPVSPEPYIGKEIAQEAFVVKNHPLSEIYGHQEGFTEKVEVRVFISNGEVIGGISNPVGEGIGGCCYSLDGKTAEEIHGDDLVPLLKKWKDQN</sequence>
<dbReference type="OrthoDB" id="1904509at2"/>
<reference evidence="1 2" key="1">
    <citation type="submission" date="2018-09" db="EMBL/GenBank/DDBJ databases">
        <title>Bacillus saliacetes sp. nov., isolated from Thai shrimp paste (Ka-pi).</title>
        <authorList>
            <person name="Daroonpunt R."/>
            <person name="Tanasupawat S."/>
            <person name="Yiamsombut S."/>
        </authorList>
    </citation>
    <scope>NUCLEOTIDE SEQUENCE [LARGE SCALE GENOMIC DNA]</scope>
    <source>
        <strain evidence="1 2">SKP7-4</strain>
    </source>
</reference>
<comment type="caution">
    <text evidence="1">The sequence shown here is derived from an EMBL/GenBank/DDBJ whole genome shotgun (WGS) entry which is preliminary data.</text>
</comment>
<accession>A0A3A1QZ21</accession>
<evidence type="ECO:0000313" key="1">
    <source>
        <dbReference type="EMBL" id="RIW34039.1"/>
    </source>
</evidence>
<name>A0A3A1QZ21_9BACI</name>
<dbReference type="Proteomes" id="UP000265801">
    <property type="component" value="Unassembled WGS sequence"/>
</dbReference>
<dbReference type="RefSeq" id="WP_119546886.1">
    <property type="nucleotide sequence ID" value="NZ_QXIR01000012.1"/>
</dbReference>
<proteinExistence type="predicted"/>
<evidence type="ECO:0000313" key="2">
    <source>
        <dbReference type="Proteomes" id="UP000265801"/>
    </source>
</evidence>
<dbReference type="EMBL" id="QXIR01000012">
    <property type="protein sequence ID" value="RIW34039.1"/>
    <property type="molecule type" value="Genomic_DNA"/>
</dbReference>
<protein>
    <recommendedName>
        <fullName evidence="3">DUF4830 domain-containing protein</fullName>
    </recommendedName>
</protein>